<dbReference type="AlphaFoldDB" id="A0A6A6G6T0"/>
<name>A0A6A6G6T0_9PEZI</name>
<protein>
    <submittedName>
        <fullName evidence="2">Uncharacterized protein</fullName>
    </submittedName>
</protein>
<accession>A0A6A6G6T0</accession>
<dbReference type="EMBL" id="ML992510">
    <property type="protein sequence ID" value="KAF2221334.1"/>
    <property type="molecule type" value="Genomic_DNA"/>
</dbReference>
<keyword evidence="1" id="KW-0812">Transmembrane</keyword>
<keyword evidence="1" id="KW-0472">Membrane</keyword>
<dbReference type="OrthoDB" id="4721035at2759"/>
<reference evidence="3" key="1">
    <citation type="journal article" date="2020" name="Stud. Mycol.">
        <title>101 Dothideomycetes genomes: A test case for predicting lifestyles and emergence of pathogens.</title>
        <authorList>
            <person name="Haridas S."/>
            <person name="Albert R."/>
            <person name="Binder M."/>
            <person name="Bloem J."/>
            <person name="LaButti K."/>
            <person name="Salamov A."/>
            <person name="Andreopoulos B."/>
            <person name="Baker S."/>
            <person name="Barry K."/>
            <person name="Bills G."/>
            <person name="Bluhm B."/>
            <person name="Cannon C."/>
            <person name="Castanera R."/>
            <person name="Culley D."/>
            <person name="Daum C."/>
            <person name="Ezra D."/>
            <person name="Gonzalez J."/>
            <person name="Henrissat B."/>
            <person name="Kuo A."/>
            <person name="Liang C."/>
            <person name="Lipzen A."/>
            <person name="Lutzoni F."/>
            <person name="Magnuson J."/>
            <person name="Mondo S."/>
            <person name="Nolan M."/>
            <person name="Ohm R."/>
            <person name="Pangilinan J."/>
            <person name="Park H.-J."/>
            <person name="Ramirez L."/>
            <person name="Alfaro M."/>
            <person name="Sun H."/>
            <person name="Tritt A."/>
            <person name="Yoshinaga Y."/>
            <person name="Zwiers L.-H."/>
            <person name="Turgeon B."/>
            <person name="Goodwin S."/>
            <person name="Spatafora J."/>
            <person name="Crous P."/>
            <person name="Grigoriev I."/>
        </authorList>
    </citation>
    <scope>NUCLEOTIDE SEQUENCE [LARGE SCALE GENOMIC DNA]</scope>
    <source>
        <strain evidence="3">CECT 20119</strain>
    </source>
</reference>
<keyword evidence="3" id="KW-1185">Reference proteome</keyword>
<keyword evidence="1" id="KW-1133">Transmembrane helix</keyword>
<evidence type="ECO:0000256" key="1">
    <source>
        <dbReference type="SAM" id="Phobius"/>
    </source>
</evidence>
<gene>
    <name evidence="2" type="ORF">BDZ85DRAFT_15749</name>
</gene>
<evidence type="ECO:0000313" key="2">
    <source>
        <dbReference type="EMBL" id="KAF2221334.1"/>
    </source>
</evidence>
<organism evidence="2 3">
    <name type="scientific">Elsinoe ampelina</name>
    <dbReference type="NCBI Taxonomy" id="302913"/>
    <lineage>
        <taxon>Eukaryota</taxon>
        <taxon>Fungi</taxon>
        <taxon>Dikarya</taxon>
        <taxon>Ascomycota</taxon>
        <taxon>Pezizomycotina</taxon>
        <taxon>Dothideomycetes</taxon>
        <taxon>Dothideomycetidae</taxon>
        <taxon>Myriangiales</taxon>
        <taxon>Elsinoaceae</taxon>
        <taxon>Elsinoe</taxon>
    </lineage>
</organism>
<feature type="transmembrane region" description="Helical" evidence="1">
    <location>
        <begin position="123"/>
        <end position="144"/>
    </location>
</feature>
<proteinExistence type="predicted"/>
<dbReference type="Proteomes" id="UP000799538">
    <property type="component" value="Unassembled WGS sequence"/>
</dbReference>
<evidence type="ECO:0000313" key="3">
    <source>
        <dbReference type="Proteomes" id="UP000799538"/>
    </source>
</evidence>
<sequence length="233" mass="25709">MRYFVSSPDAPHGATTRSWNWTDLTVDWGLNLFSKDHNAISRRLMMSLLTEPQFSSCSPSLPETLAVLAGPTVILSSRGSPVGTFPWNYSDVDLFERPQPQYFNISIEAREYVSGGITSADKAFLIVLLLTFLGSAFVLGYFIFQKAFVTDITDPPNLFSLALNSPYSGVLAGSCGSGPHGRHFKTNWALKETNGHFYMASTHNDLGHKRATDPASQDGIELDTRTFNSQWGT</sequence>